<dbReference type="AlphaFoldDB" id="A0A0M6YN20"/>
<accession>A0A0M6YN20</accession>
<gene>
    <name evidence="2" type="ORF">JDO7802_03369</name>
</gene>
<evidence type="ECO:0000313" key="2">
    <source>
        <dbReference type="EMBL" id="CTQ51330.1"/>
    </source>
</evidence>
<dbReference type="STRING" id="420998.JDO7802_03369"/>
<dbReference type="RefSeq" id="WP_187298169.1">
    <property type="nucleotide sequence ID" value="NZ_CXSU01000012.1"/>
</dbReference>
<dbReference type="Proteomes" id="UP000049222">
    <property type="component" value="Unassembled WGS sequence"/>
</dbReference>
<name>A0A0M6YN20_9RHOB</name>
<dbReference type="EMBL" id="CXSU01000012">
    <property type="protein sequence ID" value="CTQ51330.1"/>
    <property type="molecule type" value="Genomic_DNA"/>
</dbReference>
<feature type="signal peptide" evidence="1">
    <location>
        <begin position="1"/>
        <end position="18"/>
    </location>
</feature>
<organism evidence="2 3">
    <name type="scientific">Jannaschia donghaensis</name>
    <dbReference type="NCBI Taxonomy" id="420998"/>
    <lineage>
        <taxon>Bacteria</taxon>
        <taxon>Pseudomonadati</taxon>
        <taxon>Pseudomonadota</taxon>
        <taxon>Alphaproteobacteria</taxon>
        <taxon>Rhodobacterales</taxon>
        <taxon>Roseobacteraceae</taxon>
        <taxon>Jannaschia</taxon>
    </lineage>
</organism>
<dbReference type="PROSITE" id="PS51257">
    <property type="entry name" value="PROKAR_LIPOPROTEIN"/>
    <property type="match status" value="1"/>
</dbReference>
<keyword evidence="1" id="KW-0732">Signal</keyword>
<evidence type="ECO:0000313" key="3">
    <source>
        <dbReference type="Proteomes" id="UP000049222"/>
    </source>
</evidence>
<sequence>MSSILKLTVAVAALSALSGCFLSNPEPEEIVIVEPAPVVVQPVTGKF</sequence>
<feature type="chain" id="PRO_5005808459" description="Lipoprotein" evidence="1">
    <location>
        <begin position="19"/>
        <end position="47"/>
    </location>
</feature>
<keyword evidence="3" id="KW-1185">Reference proteome</keyword>
<proteinExistence type="predicted"/>
<reference evidence="2 3" key="1">
    <citation type="submission" date="2015-07" db="EMBL/GenBank/DDBJ databases">
        <authorList>
            <person name="Noorani M."/>
        </authorList>
    </citation>
    <scope>NUCLEOTIDE SEQUENCE [LARGE SCALE GENOMIC DNA]</scope>
    <source>
        <strain evidence="2 3">CECT 7802</strain>
    </source>
</reference>
<evidence type="ECO:0008006" key="4">
    <source>
        <dbReference type="Google" id="ProtNLM"/>
    </source>
</evidence>
<protein>
    <recommendedName>
        <fullName evidence="4">Lipoprotein</fullName>
    </recommendedName>
</protein>
<evidence type="ECO:0000256" key="1">
    <source>
        <dbReference type="SAM" id="SignalP"/>
    </source>
</evidence>